<accession>A0ACB9LTE4</accession>
<protein>
    <submittedName>
        <fullName evidence="1">Uncharacterized protein</fullName>
    </submittedName>
</protein>
<dbReference type="Proteomes" id="UP000828941">
    <property type="component" value="Chromosome 11"/>
</dbReference>
<evidence type="ECO:0000313" key="1">
    <source>
        <dbReference type="EMBL" id="KAI4314090.1"/>
    </source>
</evidence>
<comment type="caution">
    <text evidence="1">The sequence shown here is derived from an EMBL/GenBank/DDBJ whole genome shotgun (WGS) entry which is preliminary data.</text>
</comment>
<dbReference type="EMBL" id="CM039436">
    <property type="protein sequence ID" value="KAI4314090.1"/>
    <property type="molecule type" value="Genomic_DNA"/>
</dbReference>
<organism evidence="1 2">
    <name type="scientific">Bauhinia variegata</name>
    <name type="common">Purple orchid tree</name>
    <name type="synonym">Phanera variegata</name>
    <dbReference type="NCBI Taxonomy" id="167791"/>
    <lineage>
        <taxon>Eukaryota</taxon>
        <taxon>Viridiplantae</taxon>
        <taxon>Streptophyta</taxon>
        <taxon>Embryophyta</taxon>
        <taxon>Tracheophyta</taxon>
        <taxon>Spermatophyta</taxon>
        <taxon>Magnoliopsida</taxon>
        <taxon>eudicotyledons</taxon>
        <taxon>Gunneridae</taxon>
        <taxon>Pentapetalae</taxon>
        <taxon>rosids</taxon>
        <taxon>fabids</taxon>
        <taxon>Fabales</taxon>
        <taxon>Fabaceae</taxon>
        <taxon>Cercidoideae</taxon>
        <taxon>Cercideae</taxon>
        <taxon>Bauhiniinae</taxon>
        <taxon>Bauhinia</taxon>
    </lineage>
</organism>
<keyword evidence="2" id="KW-1185">Reference proteome</keyword>
<evidence type="ECO:0000313" key="2">
    <source>
        <dbReference type="Proteomes" id="UP000828941"/>
    </source>
</evidence>
<gene>
    <name evidence="1" type="ORF">L6164_027030</name>
</gene>
<sequence>MGYKRPLEADGFEDFPFNPAKRFEYNNDLVSFVDVDTPNKASLRPVISAEDEGGFYNIRQYDALETDTVTEAPRNGEKDSGPFSGISSEDDGGSWSTPLSSVSSDYLEFNSPQRSFFPMDDGYLALDRSPRKPVPVGPNHQAIIPFWRVEVKKKSGFTETDNFDRSSSGPGSENVGYEIEEKLMGTPLISMPNLSFHPCKSDKIGEGRTLCNCVDRGSIRCVQHHVKEARENLRMTFGHENFVNLGFLDMGEEVALKWSEEEEDVFHEVVYSNPASLGRNFWKQLSATFPSRTQKEIVSYYFNVFMLRRRAAQNRSRLLDIDSDDDECHKSNPGFYGFHVSEEDSAIESVDDQDDHRGNQDNYSEEDDGDDDNSDDDTNCNDIVSAGYDMGNTTEEESGFGQISVACQVNSQKESWSGSNQHVDGTPGTAKEDFGFQDDSCMSFDYQTNMVECNPIDANAAFQASGFKCDQSARMTGKLDLSNDVYLLDPCDTKDWYPDYSTGSATNVEFLPTSNLIEEFFGQAAPDKKTRHD</sequence>
<name>A0ACB9LTE4_BAUVA</name>
<reference evidence="1 2" key="1">
    <citation type="journal article" date="2022" name="DNA Res.">
        <title>Chromosomal-level genome assembly of the orchid tree Bauhinia variegata (Leguminosae; Cercidoideae) supports the allotetraploid origin hypothesis of Bauhinia.</title>
        <authorList>
            <person name="Zhong Y."/>
            <person name="Chen Y."/>
            <person name="Zheng D."/>
            <person name="Pang J."/>
            <person name="Liu Y."/>
            <person name="Luo S."/>
            <person name="Meng S."/>
            <person name="Qian L."/>
            <person name="Wei D."/>
            <person name="Dai S."/>
            <person name="Zhou R."/>
        </authorList>
    </citation>
    <scope>NUCLEOTIDE SEQUENCE [LARGE SCALE GENOMIC DNA]</scope>
    <source>
        <strain evidence="1">BV-YZ2020</strain>
    </source>
</reference>
<proteinExistence type="predicted"/>